<evidence type="ECO:0000313" key="2">
    <source>
        <dbReference type="EMBL" id="QJA83112.1"/>
    </source>
</evidence>
<proteinExistence type="predicted"/>
<gene>
    <name evidence="2" type="ORF">MM415A00315_0037</name>
    <name evidence="1" type="ORF">MM415B00552_0009</name>
</gene>
<name>A0A6M3KMK4_9ZZZZ</name>
<protein>
    <submittedName>
        <fullName evidence="2">Uncharacterized protein</fullName>
    </submittedName>
</protein>
<reference evidence="2" key="1">
    <citation type="submission" date="2020-03" db="EMBL/GenBank/DDBJ databases">
        <title>The deep terrestrial virosphere.</title>
        <authorList>
            <person name="Holmfeldt K."/>
            <person name="Nilsson E."/>
            <person name="Simone D."/>
            <person name="Lopez-Fernandez M."/>
            <person name="Wu X."/>
            <person name="de Brujin I."/>
            <person name="Lundin D."/>
            <person name="Andersson A."/>
            <person name="Bertilsson S."/>
            <person name="Dopson M."/>
        </authorList>
    </citation>
    <scope>NUCLEOTIDE SEQUENCE</scope>
    <source>
        <strain evidence="2">MM415A00315</strain>
        <strain evidence="1">MM415B00552</strain>
    </source>
</reference>
<sequence length="72" mass="8364">MAIETLDDIAEELADKFGIYENRNAWIIELKARIITAIETERAVHKNYGKNIDAIREASFERADLESRRLDK</sequence>
<dbReference type="EMBL" id="MT141511">
    <property type="protein sequence ID" value="QJA64019.1"/>
    <property type="molecule type" value="Genomic_DNA"/>
</dbReference>
<dbReference type="EMBL" id="MT142503">
    <property type="protein sequence ID" value="QJA83112.1"/>
    <property type="molecule type" value="Genomic_DNA"/>
</dbReference>
<accession>A0A6M3KMK4</accession>
<organism evidence="2">
    <name type="scientific">viral metagenome</name>
    <dbReference type="NCBI Taxonomy" id="1070528"/>
    <lineage>
        <taxon>unclassified sequences</taxon>
        <taxon>metagenomes</taxon>
        <taxon>organismal metagenomes</taxon>
    </lineage>
</organism>
<evidence type="ECO:0000313" key="1">
    <source>
        <dbReference type="EMBL" id="QJA64019.1"/>
    </source>
</evidence>
<dbReference type="AlphaFoldDB" id="A0A6M3KMK4"/>